<evidence type="ECO:0000256" key="3">
    <source>
        <dbReference type="ARBA" id="ARBA00022475"/>
    </source>
</evidence>
<organism evidence="8 9">
    <name type="scientific">Flaviaesturariibacter flavus</name>
    <dbReference type="NCBI Taxonomy" id="2502780"/>
    <lineage>
        <taxon>Bacteria</taxon>
        <taxon>Pseudomonadati</taxon>
        <taxon>Bacteroidota</taxon>
        <taxon>Chitinophagia</taxon>
        <taxon>Chitinophagales</taxon>
        <taxon>Chitinophagaceae</taxon>
        <taxon>Flaviaestuariibacter</taxon>
    </lineage>
</organism>
<name>A0A4R1B2U1_9BACT</name>
<dbReference type="Proteomes" id="UP000295334">
    <property type="component" value="Unassembled WGS sequence"/>
</dbReference>
<protein>
    <submittedName>
        <fullName evidence="8">DoxX family protein</fullName>
    </submittedName>
</protein>
<dbReference type="RefSeq" id="WP_131450627.1">
    <property type="nucleotide sequence ID" value="NZ_SJZI01000052.1"/>
</dbReference>
<feature type="transmembrane region" description="Helical" evidence="7">
    <location>
        <begin position="82"/>
        <end position="99"/>
    </location>
</feature>
<evidence type="ECO:0000256" key="6">
    <source>
        <dbReference type="ARBA" id="ARBA00023136"/>
    </source>
</evidence>
<evidence type="ECO:0000256" key="5">
    <source>
        <dbReference type="ARBA" id="ARBA00022989"/>
    </source>
</evidence>
<dbReference type="InterPro" id="IPR051907">
    <property type="entry name" value="DoxX-like_oxidoreductase"/>
</dbReference>
<dbReference type="AlphaFoldDB" id="A0A4R1B2U1"/>
<gene>
    <name evidence="8" type="ORF">EPD60_16500</name>
</gene>
<feature type="transmembrane region" description="Helical" evidence="7">
    <location>
        <begin position="12"/>
        <end position="34"/>
    </location>
</feature>
<dbReference type="InterPro" id="IPR032808">
    <property type="entry name" value="DoxX"/>
</dbReference>
<dbReference type="GO" id="GO:0005886">
    <property type="term" value="C:plasma membrane"/>
    <property type="evidence" value="ECO:0007669"/>
    <property type="project" value="UniProtKB-SubCell"/>
</dbReference>
<comment type="similarity">
    <text evidence="2">Belongs to the DoxX family.</text>
</comment>
<dbReference type="Pfam" id="PF07681">
    <property type="entry name" value="DoxX"/>
    <property type="match status" value="1"/>
</dbReference>
<keyword evidence="5 7" id="KW-1133">Transmembrane helix</keyword>
<keyword evidence="9" id="KW-1185">Reference proteome</keyword>
<evidence type="ECO:0000256" key="1">
    <source>
        <dbReference type="ARBA" id="ARBA00004651"/>
    </source>
</evidence>
<feature type="transmembrane region" description="Helical" evidence="7">
    <location>
        <begin position="119"/>
        <end position="143"/>
    </location>
</feature>
<dbReference type="PANTHER" id="PTHR33452:SF1">
    <property type="entry name" value="INNER MEMBRANE PROTEIN YPHA-RELATED"/>
    <property type="match status" value="1"/>
</dbReference>
<dbReference type="OrthoDB" id="346004at2"/>
<comment type="caution">
    <text evidence="8">The sequence shown here is derived from an EMBL/GenBank/DDBJ whole genome shotgun (WGS) entry which is preliminary data.</text>
</comment>
<evidence type="ECO:0000256" key="2">
    <source>
        <dbReference type="ARBA" id="ARBA00006679"/>
    </source>
</evidence>
<proteinExistence type="inferred from homology"/>
<evidence type="ECO:0000313" key="9">
    <source>
        <dbReference type="Proteomes" id="UP000295334"/>
    </source>
</evidence>
<evidence type="ECO:0000256" key="4">
    <source>
        <dbReference type="ARBA" id="ARBA00022692"/>
    </source>
</evidence>
<accession>A0A4R1B2U1</accession>
<dbReference type="EMBL" id="SJZI01000052">
    <property type="protein sequence ID" value="TCJ12151.1"/>
    <property type="molecule type" value="Genomic_DNA"/>
</dbReference>
<keyword evidence="6 7" id="KW-0472">Membrane</keyword>
<feature type="transmembrane region" description="Helical" evidence="7">
    <location>
        <begin position="54"/>
        <end position="75"/>
    </location>
</feature>
<evidence type="ECO:0000256" key="7">
    <source>
        <dbReference type="SAM" id="Phobius"/>
    </source>
</evidence>
<keyword evidence="3" id="KW-1003">Cell membrane</keyword>
<evidence type="ECO:0000313" key="8">
    <source>
        <dbReference type="EMBL" id="TCJ12151.1"/>
    </source>
</evidence>
<reference evidence="8 9" key="1">
    <citation type="submission" date="2019-03" db="EMBL/GenBank/DDBJ databases">
        <authorList>
            <person name="Kim M.K.M."/>
        </authorList>
    </citation>
    <scope>NUCLEOTIDE SEQUENCE [LARGE SCALE GENOMIC DNA]</scope>
    <source>
        <strain evidence="8 9">17J68-12</strain>
    </source>
</reference>
<comment type="subcellular location">
    <subcellularLocation>
        <location evidence="1">Cell membrane</location>
        <topology evidence="1">Multi-pass membrane protein</topology>
    </subcellularLocation>
</comment>
<sequence>MKQSFFASQETIAPLFVRLLLGLVLFPHGAQKLFGWFGGSGFEGTMAYFTGTVGLPWIMGFLVILIEVFGSLFLIAGFATRLSAMAVGCVMLGIVATTMNDYFFMNWFGDHKSEGMEYFLLAIGMALSLVSGGAGKWSADNLVASRKEARRKRSETDLVPGISANRKTA</sequence>
<keyword evidence="4 7" id="KW-0812">Transmembrane</keyword>
<dbReference type="PANTHER" id="PTHR33452">
    <property type="entry name" value="OXIDOREDUCTASE CATD-RELATED"/>
    <property type="match status" value="1"/>
</dbReference>